<dbReference type="PROSITE" id="PS00108">
    <property type="entry name" value="PROTEIN_KINASE_ST"/>
    <property type="match status" value="1"/>
</dbReference>
<evidence type="ECO:0000313" key="4">
    <source>
        <dbReference type="EMBL" id="KAK8853794.1"/>
    </source>
</evidence>
<evidence type="ECO:0000313" key="3">
    <source>
        <dbReference type="EMBL" id="KAK8835029.1"/>
    </source>
</evidence>
<gene>
    <name evidence="4" type="ORF">M9Y10_016337</name>
    <name evidence="3" type="ORF">M9Y10_019437</name>
</gene>
<dbReference type="PANTHER" id="PTHR44329">
    <property type="entry name" value="SERINE/THREONINE-PROTEIN KINASE TNNI3K-RELATED"/>
    <property type="match status" value="1"/>
</dbReference>
<sequence length="429" mass="49716">MSKAYFDKYIFKIDDYKVIREIKRGGFGIVNLVQNNNTKEQFAAKTNLIETGITKRRQKQFISREIGILIQVQHPTIIRFKGFSFNDFQGYRNMTILMDYMKGGSLSDLIKLQSKSLAPGNYDNTKRQIILVGIARGMMLLHQRHVIHRDLKAENILLDEDFHPCITDFGLSKFFDPNHSMTQSLNDSGTAAYMAPEIINGDHFNTKADVYAFGILMNEVISGKLAYSDLLNSKKPISIFQLKVKVTNGLRPDIDDTMKKGFRVMIEKCLSKDPKERPSFSELYHKLSLSQDDYIFQFEENATEENKIFYEEDDDDDEKQDDDDSNIFGNQRYCLDDVDMGELFDYIDEISVDLMPNAAKKDADSSKDKEIEELKKHMKEKEKEQEIVQSEMKKKIRIMEKTIQEQADDNQRLKNEIDSLKNQIKEMGS</sequence>
<dbReference type="InterPro" id="IPR000719">
    <property type="entry name" value="Prot_kinase_dom"/>
</dbReference>
<dbReference type="InterPro" id="IPR008271">
    <property type="entry name" value="Ser/Thr_kinase_AS"/>
</dbReference>
<dbReference type="EMBL" id="JAPFFF010000021">
    <property type="protein sequence ID" value="KAK8853794.1"/>
    <property type="molecule type" value="Genomic_DNA"/>
</dbReference>
<keyword evidence="5" id="KW-1185">Reference proteome</keyword>
<dbReference type="PANTHER" id="PTHR44329:SF214">
    <property type="entry name" value="PROTEIN KINASE DOMAIN-CONTAINING PROTEIN"/>
    <property type="match status" value="1"/>
</dbReference>
<dbReference type="PROSITE" id="PS50011">
    <property type="entry name" value="PROTEIN_KINASE_DOM"/>
    <property type="match status" value="1"/>
</dbReference>
<proteinExistence type="predicted"/>
<dbReference type="CDD" id="cd14686">
    <property type="entry name" value="bZIP"/>
    <property type="match status" value="1"/>
</dbReference>
<accession>A0ABR2GM77</accession>
<feature type="region of interest" description="Disordered" evidence="1">
    <location>
        <begin position="358"/>
        <end position="388"/>
    </location>
</feature>
<dbReference type="Pfam" id="PF00069">
    <property type="entry name" value="Pkinase"/>
    <property type="match status" value="1"/>
</dbReference>
<evidence type="ECO:0000313" key="5">
    <source>
        <dbReference type="Proteomes" id="UP001470230"/>
    </source>
</evidence>
<dbReference type="InterPro" id="IPR011009">
    <property type="entry name" value="Kinase-like_dom_sf"/>
</dbReference>
<dbReference type="Proteomes" id="UP001470230">
    <property type="component" value="Unassembled WGS sequence"/>
</dbReference>
<evidence type="ECO:0000256" key="1">
    <source>
        <dbReference type="SAM" id="MobiDB-lite"/>
    </source>
</evidence>
<organism evidence="3 5">
    <name type="scientific">Tritrichomonas musculus</name>
    <dbReference type="NCBI Taxonomy" id="1915356"/>
    <lineage>
        <taxon>Eukaryota</taxon>
        <taxon>Metamonada</taxon>
        <taxon>Parabasalia</taxon>
        <taxon>Tritrichomonadida</taxon>
        <taxon>Tritrichomonadidae</taxon>
        <taxon>Tritrichomonas</taxon>
    </lineage>
</organism>
<dbReference type="InterPro" id="IPR051681">
    <property type="entry name" value="Ser/Thr_Kinases-Pseudokinases"/>
</dbReference>
<comment type="caution">
    <text evidence="3">The sequence shown here is derived from an EMBL/GenBank/DDBJ whole genome shotgun (WGS) entry which is preliminary data.</text>
</comment>
<feature type="compositionally biased region" description="Basic and acidic residues" evidence="1">
    <location>
        <begin position="359"/>
        <end position="388"/>
    </location>
</feature>
<dbReference type="Gene3D" id="1.10.510.10">
    <property type="entry name" value="Transferase(Phosphotransferase) domain 1"/>
    <property type="match status" value="1"/>
</dbReference>
<dbReference type="SMART" id="SM00220">
    <property type="entry name" value="S_TKc"/>
    <property type="match status" value="1"/>
</dbReference>
<reference evidence="3 5" key="1">
    <citation type="submission" date="2024-04" db="EMBL/GenBank/DDBJ databases">
        <title>Tritrichomonas musculus Genome.</title>
        <authorList>
            <person name="Alves-Ferreira E."/>
            <person name="Grigg M."/>
            <person name="Lorenzi H."/>
            <person name="Galac M."/>
        </authorList>
    </citation>
    <scope>NUCLEOTIDE SEQUENCE [LARGE SCALE GENOMIC DNA]</scope>
    <source>
        <strain evidence="3 5">EAF2021</strain>
    </source>
</reference>
<protein>
    <recommendedName>
        <fullName evidence="2">Protein kinase domain-containing protein</fullName>
    </recommendedName>
</protein>
<dbReference type="EMBL" id="JAPFFF010000248">
    <property type="protein sequence ID" value="KAK8835029.1"/>
    <property type="molecule type" value="Genomic_DNA"/>
</dbReference>
<feature type="domain" description="Protein kinase" evidence="2">
    <location>
        <begin position="16"/>
        <end position="295"/>
    </location>
</feature>
<dbReference type="SUPFAM" id="SSF56112">
    <property type="entry name" value="Protein kinase-like (PK-like)"/>
    <property type="match status" value="1"/>
</dbReference>
<evidence type="ECO:0000259" key="2">
    <source>
        <dbReference type="PROSITE" id="PS50011"/>
    </source>
</evidence>
<name>A0ABR2GM77_9EUKA</name>